<dbReference type="EMBL" id="GG738898">
    <property type="protein sequence ID" value="EFC39631.1"/>
    <property type="molecule type" value="Genomic_DNA"/>
</dbReference>
<dbReference type="RefSeq" id="XP_002672375.1">
    <property type="nucleotide sequence ID" value="XM_002672329.1"/>
</dbReference>
<accession>D2VU63</accession>
<keyword evidence="3" id="KW-1185">Reference proteome</keyword>
<evidence type="ECO:0000256" key="1">
    <source>
        <dbReference type="SAM" id="MobiDB-lite"/>
    </source>
</evidence>
<gene>
    <name evidence="2" type="ORF">NAEGRDRAFT_81235</name>
</gene>
<sequence>MSNTPPNNTTSSSKMSNFKLFSFLVKKRKKTPTNNSTSTDQQTDSPRSSNSDTDMMIDTSPRTMTSSLKHTPEYVDVNSKTSLGALSQTSHVNPRNSARIIRRSDNEGFKNKVNNRKSAAFTKQQIVF</sequence>
<evidence type="ECO:0000313" key="2">
    <source>
        <dbReference type="EMBL" id="EFC39631.1"/>
    </source>
</evidence>
<dbReference type="VEuPathDB" id="AmoebaDB:NAEGRDRAFT_81235"/>
<dbReference type="AlphaFoldDB" id="D2VU63"/>
<proteinExistence type="predicted"/>
<dbReference type="InParanoid" id="D2VU63"/>
<dbReference type="Proteomes" id="UP000006671">
    <property type="component" value="Unassembled WGS sequence"/>
</dbReference>
<feature type="compositionally biased region" description="Polar residues" evidence="1">
    <location>
        <begin position="32"/>
        <end position="53"/>
    </location>
</feature>
<name>D2VU63_NAEGR</name>
<dbReference type="GeneID" id="8855798"/>
<protein>
    <submittedName>
        <fullName evidence="2">Uncharacterized protein</fullName>
    </submittedName>
</protein>
<reference evidence="2 3" key="1">
    <citation type="journal article" date="2010" name="Cell">
        <title>The genome of Naegleria gruberi illuminates early eukaryotic versatility.</title>
        <authorList>
            <person name="Fritz-Laylin L.K."/>
            <person name="Prochnik S.E."/>
            <person name="Ginger M.L."/>
            <person name="Dacks J.B."/>
            <person name="Carpenter M.L."/>
            <person name="Field M.C."/>
            <person name="Kuo A."/>
            <person name="Paredez A."/>
            <person name="Chapman J."/>
            <person name="Pham J."/>
            <person name="Shu S."/>
            <person name="Neupane R."/>
            <person name="Cipriano M."/>
            <person name="Mancuso J."/>
            <person name="Tu H."/>
            <person name="Salamov A."/>
            <person name="Lindquist E."/>
            <person name="Shapiro H."/>
            <person name="Lucas S."/>
            <person name="Grigoriev I.V."/>
            <person name="Cande W.Z."/>
            <person name="Fulton C."/>
            <person name="Rokhsar D.S."/>
            <person name="Dawson S.C."/>
        </authorList>
    </citation>
    <scope>NUCLEOTIDE SEQUENCE [LARGE SCALE GENOMIC DNA]</scope>
    <source>
        <strain evidence="2 3">NEG-M</strain>
    </source>
</reference>
<dbReference type="KEGG" id="ngr:NAEGRDRAFT_81235"/>
<evidence type="ECO:0000313" key="3">
    <source>
        <dbReference type="Proteomes" id="UP000006671"/>
    </source>
</evidence>
<feature type="region of interest" description="Disordered" evidence="1">
    <location>
        <begin position="23"/>
        <end position="73"/>
    </location>
</feature>
<organism evidence="3">
    <name type="scientific">Naegleria gruberi</name>
    <name type="common">Amoeba</name>
    <dbReference type="NCBI Taxonomy" id="5762"/>
    <lineage>
        <taxon>Eukaryota</taxon>
        <taxon>Discoba</taxon>
        <taxon>Heterolobosea</taxon>
        <taxon>Tetramitia</taxon>
        <taxon>Eutetramitia</taxon>
        <taxon>Vahlkampfiidae</taxon>
        <taxon>Naegleria</taxon>
    </lineage>
</organism>
<feature type="compositionally biased region" description="Polar residues" evidence="1">
    <location>
        <begin position="60"/>
        <end position="69"/>
    </location>
</feature>